<proteinExistence type="predicted"/>
<sequence length="72" mass="8455">MSRHSINLLARLYFFLILTFSLLCGFCVCVKKEAKISLFFFLVLLFWSQTNQIQPNKIKSSVEIFQALKCFK</sequence>
<keyword evidence="1" id="KW-1133">Transmembrane helix</keyword>
<name>A0A6N2LFF4_SALVM</name>
<reference evidence="2" key="1">
    <citation type="submission" date="2019-03" db="EMBL/GenBank/DDBJ databases">
        <authorList>
            <person name="Mank J."/>
            <person name="Almeida P."/>
        </authorList>
    </citation>
    <scope>NUCLEOTIDE SEQUENCE</scope>
    <source>
        <strain evidence="2">78183</strain>
    </source>
</reference>
<dbReference type="AlphaFoldDB" id="A0A6N2LFF4"/>
<evidence type="ECO:0000256" key="1">
    <source>
        <dbReference type="SAM" id="Phobius"/>
    </source>
</evidence>
<gene>
    <name evidence="2" type="ORF">SVIM_LOCUS220746</name>
</gene>
<dbReference type="EMBL" id="CAADRP010001530">
    <property type="protein sequence ID" value="VFU39593.1"/>
    <property type="molecule type" value="Genomic_DNA"/>
</dbReference>
<accession>A0A6N2LFF4</accession>
<organism evidence="2">
    <name type="scientific">Salix viminalis</name>
    <name type="common">Common osier</name>
    <name type="synonym">Basket willow</name>
    <dbReference type="NCBI Taxonomy" id="40686"/>
    <lineage>
        <taxon>Eukaryota</taxon>
        <taxon>Viridiplantae</taxon>
        <taxon>Streptophyta</taxon>
        <taxon>Embryophyta</taxon>
        <taxon>Tracheophyta</taxon>
        <taxon>Spermatophyta</taxon>
        <taxon>Magnoliopsida</taxon>
        <taxon>eudicotyledons</taxon>
        <taxon>Gunneridae</taxon>
        <taxon>Pentapetalae</taxon>
        <taxon>rosids</taxon>
        <taxon>fabids</taxon>
        <taxon>Malpighiales</taxon>
        <taxon>Salicaceae</taxon>
        <taxon>Saliceae</taxon>
        <taxon>Salix</taxon>
    </lineage>
</organism>
<feature type="transmembrane region" description="Helical" evidence="1">
    <location>
        <begin position="12"/>
        <end position="30"/>
    </location>
</feature>
<evidence type="ECO:0000313" key="2">
    <source>
        <dbReference type="EMBL" id="VFU39593.1"/>
    </source>
</evidence>
<protein>
    <submittedName>
        <fullName evidence="2">Uncharacterized protein</fullName>
    </submittedName>
</protein>
<keyword evidence="1" id="KW-0472">Membrane</keyword>
<keyword evidence="1" id="KW-0812">Transmembrane</keyword>